<evidence type="ECO:0000256" key="1">
    <source>
        <dbReference type="SAM" id="MobiDB-lite"/>
    </source>
</evidence>
<proteinExistence type="predicted"/>
<organism evidence="2 3">
    <name type="scientific">Morus notabilis</name>
    <dbReference type="NCBI Taxonomy" id="981085"/>
    <lineage>
        <taxon>Eukaryota</taxon>
        <taxon>Viridiplantae</taxon>
        <taxon>Streptophyta</taxon>
        <taxon>Embryophyta</taxon>
        <taxon>Tracheophyta</taxon>
        <taxon>Spermatophyta</taxon>
        <taxon>Magnoliopsida</taxon>
        <taxon>eudicotyledons</taxon>
        <taxon>Gunneridae</taxon>
        <taxon>Pentapetalae</taxon>
        <taxon>rosids</taxon>
        <taxon>fabids</taxon>
        <taxon>Rosales</taxon>
        <taxon>Moraceae</taxon>
        <taxon>Moreae</taxon>
        <taxon>Morus</taxon>
    </lineage>
</organism>
<protein>
    <submittedName>
        <fullName evidence="2">Uncharacterized protein</fullName>
    </submittedName>
</protein>
<name>W9SBF7_9ROSA</name>
<evidence type="ECO:0000313" key="2">
    <source>
        <dbReference type="EMBL" id="EXC34651.1"/>
    </source>
</evidence>
<sequence length="161" mass="18076">MSGRRMGFLAWRRSKISVNLLAVWCRQEGVDDDSSSFDLGVGIRIGKKTRLQSPSRRTLASALHHRKQNDMLSEPPTGRRPEEGAISGNDDERTAAVVFFVKPLDFAFVSSSLREASKSRYRDQIRPNLTVFANHILEVVWCRQEGVDDDSSSFDLGLVGH</sequence>
<dbReference type="AlphaFoldDB" id="W9SBF7"/>
<keyword evidence="3" id="KW-1185">Reference proteome</keyword>
<dbReference type="Proteomes" id="UP000030645">
    <property type="component" value="Unassembled WGS sequence"/>
</dbReference>
<dbReference type="EMBL" id="KE346351">
    <property type="protein sequence ID" value="EXC34651.1"/>
    <property type="molecule type" value="Genomic_DNA"/>
</dbReference>
<reference evidence="3" key="1">
    <citation type="submission" date="2013-01" db="EMBL/GenBank/DDBJ databases">
        <title>Draft Genome Sequence of a Mulberry Tree, Morus notabilis C.K. Schneid.</title>
        <authorList>
            <person name="He N."/>
            <person name="Zhao S."/>
        </authorList>
    </citation>
    <scope>NUCLEOTIDE SEQUENCE</scope>
</reference>
<gene>
    <name evidence="2" type="ORF">L484_020418</name>
</gene>
<evidence type="ECO:0000313" key="3">
    <source>
        <dbReference type="Proteomes" id="UP000030645"/>
    </source>
</evidence>
<feature type="region of interest" description="Disordered" evidence="1">
    <location>
        <begin position="62"/>
        <end position="88"/>
    </location>
</feature>
<accession>W9SBF7</accession>